<dbReference type="GO" id="GO:0005886">
    <property type="term" value="C:plasma membrane"/>
    <property type="evidence" value="ECO:0007669"/>
    <property type="project" value="TreeGrafter"/>
</dbReference>
<keyword evidence="1" id="KW-1133">Transmembrane helix</keyword>
<dbReference type="InterPro" id="IPR052937">
    <property type="entry name" value="Inner_membrane_protein"/>
</dbReference>
<dbReference type="RefSeq" id="WP_072705379.1">
    <property type="nucleotide sequence ID" value="NZ_FRDH01000014.1"/>
</dbReference>
<dbReference type="InterPro" id="IPR005185">
    <property type="entry name" value="YccF"/>
</dbReference>
<feature type="transmembrane region" description="Helical" evidence="1">
    <location>
        <begin position="80"/>
        <end position="100"/>
    </location>
</feature>
<dbReference type="Pfam" id="PF03733">
    <property type="entry name" value="YccF"/>
    <property type="match status" value="2"/>
</dbReference>
<evidence type="ECO:0000256" key="1">
    <source>
        <dbReference type="SAM" id="Phobius"/>
    </source>
</evidence>
<keyword evidence="1" id="KW-0472">Membrane</keyword>
<proteinExistence type="predicted"/>
<dbReference type="Proteomes" id="UP000184097">
    <property type="component" value="Unassembled WGS sequence"/>
</dbReference>
<dbReference type="NCBIfam" id="NF008740">
    <property type="entry name" value="PRK11770.1-2"/>
    <property type="match status" value="1"/>
</dbReference>
<dbReference type="InterPro" id="IPR031308">
    <property type="entry name" value="UCP028777"/>
</dbReference>
<feature type="domain" description="Inner membrane component" evidence="2">
    <location>
        <begin position="66"/>
        <end position="115"/>
    </location>
</feature>
<organism evidence="3 4">
    <name type="scientific">Butyrivibrio hungatei DSM 14810</name>
    <dbReference type="NCBI Taxonomy" id="1121132"/>
    <lineage>
        <taxon>Bacteria</taxon>
        <taxon>Bacillati</taxon>
        <taxon>Bacillota</taxon>
        <taxon>Clostridia</taxon>
        <taxon>Lachnospirales</taxon>
        <taxon>Lachnospiraceae</taxon>
        <taxon>Butyrivibrio</taxon>
    </lineage>
</organism>
<protein>
    <submittedName>
        <fullName evidence="3">Uncharacterized membrane protein YccF, DUF307 family</fullName>
    </submittedName>
</protein>
<reference evidence="3 4" key="1">
    <citation type="submission" date="2016-12" db="EMBL/GenBank/DDBJ databases">
        <authorList>
            <person name="Song W.-J."/>
            <person name="Kurnit D.M."/>
        </authorList>
    </citation>
    <scope>NUCLEOTIDE SEQUENCE [LARGE SCALE GENOMIC DNA]</scope>
    <source>
        <strain evidence="3 4">DSM 14810</strain>
    </source>
</reference>
<dbReference type="PANTHER" id="PTHR42903">
    <property type="entry name" value="INNER MEMBRANE PROTEIN YCCF"/>
    <property type="match status" value="1"/>
</dbReference>
<dbReference type="PIRSF" id="PIRSF028777">
    <property type="entry name" value="UCP028777"/>
    <property type="match status" value="1"/>
</dbReference>
<gene>
    <name evidence="3" type="ORF">SAMN02745247_02814</name>
</gene>
<dbReference type="EMBL" id="FRDH01000014">
    <property type="protein sequence ID" value="SHN64553.1"/>
    <property type="molecule type" value="Genomic_DNA"/>
</dbReference>
<evidence type="ECO:0000259" key="2">
    <source>
        <dbReference type="Pfam" id="PF03733"/>
    </source>
</evidence>
<name>A0A1M7T1C7_9FIRM</name>
<evidence type="ECO:0000313" key="3">
    <source>
        <dbReference type="EMBL" id="SHN64553.1"/>
    </source>
</evidence>
<accession>A0A1M7T1C7</accession>
<sequence>MNFIGNLIWMLCGGLLSAIGWWIAGVFWCITVVGIPVGLQCFKMSSLSLNPFGKEVVDEGGAVSFLLNIIWLFVSGLELALANLFIGCILCITIIGIPFGKQFFKIAKLSLFPFGARIVRERTIAC</sequence>
<feature type="transmembrane region" description="Helical" evidence="1">
    <location>
        <begin position="6"/>
        <end position="35"/>
    </location>
</feature>
<dbReference type="AlphaFoldDB" id="A0A1M7T1C7"/>
<dbReference type="PANTHER" id="PTHR42903:SF1">
    <property type="entry name" value="INNER MEMBRANE PROTEIN YCCF"/>
    <property type="match status" value="1"/>
</dbReference>
<evidence type="ECO:0000313" key="4">
    <source>
        <dbReference type="Proteomes" id="UP000184097"/>
    </source>
</evidence>
<keyword evidence="1" id="KW-0812">Transmembrane</keyword>
<feature type="domain" description="Inner membrane component" evidence="2">
    <location>
        <begin position="4"/>
        <end position="54"/>
    </location>
</feature>